<accession>A0A976IDP7</accession>
<dbReference type="GeneID" id="94351317"/>
<dbReference type="GO" id="GO:0000724">
    <property type="term" value="P:double-strand break repair via homologous recombination"/>
    <property type="evidence" value="ECO:0007669"/>
    <property type="project" value="TreeGrafter"/>
</dbReference>
<dbReference type="OrthoDB" id="157876at2759"/>
<proteinExistence type="predicted"/>
<dbReference type="EMBL" id="SHOA02000017">
    <property type="protein sequence ID" value="TDH68102.1"/>
    <property type="molecule type" value="Genomic_DNA"/>
</dbReference>
<dbReference type="AlphaFoldDB" id="A0A976IDP7"/>
<dbReference type="PANTHER" id="PTHR28653">
    <property type="match status" value="1"/>
</dbReference>
<reference evidence="1 2" key="1">
    <citation type="journal article" date="2021" name="Genome Biol.">
        <title>AFLAP: assembly-free linkage analysis pipeline using k-mers from genome sequencing data.</title>
        <authorList>
            <person name="Fletcher K."/>
            <person name="Zhang L."/>
            <person name="Gil J."/>
            <person name="Han R."/>
            <person name="Cavanaugh K."/>
            <person name="Michelmore R."/>
        </authorList>
    </citation>
    <scope>NUCLEOTIDE SEQUENCE [LARGE SCALE GENOMIC DNA]</scope>
    <source>
        <strain evidence="1 2">SF5</strain>
    </source>
</reference>
<dbReference type="RefSeq" id="XP_067817601.1">
    <property type="nucleotide sequence ID" value="XM_067965646.1"/>
</dbReference>
<dbReference type="GO" id="GO:0003697">
    <property type="term" value="F:single-stranded DNA binding"/>
    <property type="evidence" value="ECO:0007669"/>
    <property type="project" value="TreeGrafter"/>
</dbReference>
<comment type="caution">
    <text evidence="1">The sequence shown here is derived from an EMBL/GenBank/DDBJ whole genome shotgun (WGS) entry which is preliminary data.</text>
</comment>
<evidence type="ECO:0000313" key="1">
    <source>
        <dbReference type="EMBL" id="TDH68102.1"/>
    </source>
</evidence>
<organism evidence="1 2">
    <name type="scientific">Bremia lactucae</name>
    <name type="common">Lettuce downy mildew</name>
    <dbReference type="NCBI Taxonomy" id="4779"/>
    <lineage>
        <taxon>Eukaryota</taxon>
        <taxon>Sar</taxon>
        <taxon>Stramenopiles</taxon>
        <taxon>Oomycota</taxon>
        <taxon>Peronosporomycetes</taxon>
        <taxon>Peronosporales</taxon>
        <taxon>Peronosporaceae</taxon>
        <taxon>Bremia</taxon>
    </lineage>
</organism>
<name>A0A976IDP7_BRELC</name>
<dbReference type="InterPro" id="IPR027417">
    <property type="entry name" value="P-loop_NTPase"/>
</dbReference>
<dbReference type="KEGG" id="blac:94351317"/>
<dbReference type="Gene3D" id="3.40.50.300">
    <property type="entry name" value="P-loop containing nucleotide triphosphate hydrolases"/>
    <property type="match status" value="1"/>
</dbReference>
<keyword evidence="2" id="KW-1185">Reference proteome</keyword>
<dbReference type="Proteomes" id="UP000294530">
    <property type="component" value="Unassembled WGS sequence"/>
</dbReference>
<gene>
    <name evidence="1" type="ORF">CCR75_007588</name>
</gene>
<evidence type="ECO:0000313" key="2">
    <source>
        <dbReference type="Proteomes" id="UP000294530"/>
    </source>
</evidence>
<dbReference type="GO" id="GO:0097196">
    <property type="term" value="C:Shu complex"/>
    <property type="evidence" value="ECO:0007669"/>
    <property type="project" value="TreeGrafter"/>
</dbReference>
<dbReference type="PANTHER" id="PTHR28653:SF1">
    <property type="entry name" value="ATPASE SWSAP1"/>
    <property type="match status" value="1"/>
</dbReference>
<sequence length="269" mass="30225">MPHLEDFFSHRDGSSLCVGSRGKDDKTLNNSHGDGNLADSGVLYLHGPEASGQTSLLLQFGFTQVRAGRNVVLIICGDAGASQQRTVSDIVPLSACSKCQRPVQTGEDPGIWSRIRIKYLHNSVKLQHFLCSLHVIDNETSVLLIDRFELFFESQRDMGKVYQTLAFLFETKEYMKMATGVGMTFVTGSTDAFLLRGRALLRRWCRFVEILSPSEHVPEFILREEVENGIANEKDMARIQIKYEFAPPDTDSAGTFQLVGIERRFFLKP</sequence>
<protein>
    <submittedName>
        <fullName evidence="1">Uncharacterized protein</fullName>
    </submittedName>
</protein>